<evidence type="ECO:0000256" key="2">
    <source>
        <dbReference type="ARBA" id="ARBA00022553"/>
    </source>
</evidence>
<comment type="similarity">
    <text evidence="1">Belongs to the small GTPase superfamily. RGK family.</text>
</comment>
<name>A0A9D4IHL1_DREPO</name>
<feature type="region of interest" description="Disordered" evidence="3">
    <location>
        <begin position="91"/>
        <end position="222"/>
    </location>
</feature>
<dbReference type="Pfam" id="PF00071">
    <property type="entry name" value="Ras"/>
    <property type="match status" value="1"/>
</dbReference>
<evidence type="ECO:0000313" key="5">
    <source>
        <dbReference type="Proteomes" id="UP000828390"/>
    </source>
</evidence>
<protein>
    <submittedName>
        <fullName evidence="4">Uncharacterized protein</fullName>
    </submittedName>
</protein>
<dbReference type="InterPro" id="IPR027417">
    <property type="entry name" value="P-loop_NTPase"/>
</dbReference>
<accession>A0A9D4IHL1</accession>
<dbReference type="PROSITE" id="PS51419">
    <property type="entry name" value="RAB"/>
    <property type="match status" value="1"/>
</dbReference>
<dbReference type="Proteomes" id="UP000828390">
    <property type="component" value="Unassembled WGS sequence"/>
</dbReference>
<dbReference type="InterPro" id="IPR001806">
    <property type="entry name" value="Small_GTPase"/>
</dbReference>
<organism evidence="4 5">
    <name type="scientific">Dreissena polymorpha</name>
    <name type="common">Zebra mussel</name>
    <name type="synonym">Mytilus polymorpha</name>
    <dbReference type="NCBI Taxonomy" id="45954"/>
    <lineage>
        <taxon>Eukaryota</taxon>
        <taxon>Metazoa</taxon>
        <taxon>Spiralia</taxon>
        <taxon>Lophotrochozoa</taxon>
        <taxon>Mollusca</taxon>
        <taxon>Bivalvia</taxon>
        <taxon>Autobranchia</taxon>
        <taxon>Heteroconchia</taxon>
        <taxon>Euheterodonta</taxon>
        <taxon>Imparidentia</taxon>
        <taxon>Neoheterodontei</taxon>
        <taxon>Myida</taxon>
        <taxon>Dreissenoidea</taxon>
        <taxon>Dreissenidae</taxon>
        <taxon>Dreissena</taxon>
    </lineage>
</organism>
<evidence type="ECO:0000256" key="3">
    <source>
        <dbReference type="SAM" id="MobiDB-lite"/>
    </source>
</evidence>
<reference evidence="4" key="1">
    <citation type="journal article" date="2019" name="bioRxiv">
        <title>The Genome of the Zebra Mussel, Dreissena polymorpha: A Resource for Invasive Species Research.</title>
        <authorList>
            <person name="McCartney M.A."/>
            <person name="Auch B."/>
            <person name="Kono T."/>
            <person name="Mallez S."/>
            <person name="Zhang Y."/>
            <person name="Obille A."/>
            <person name="Becker A."/>
            <person name="Abrahante J.E."/>
            <person name="Garbe J."/>
            <person name="Badalamenti J.P."/>
            <person name="Herman A."/>
            <person name="Mangelson H."/>
            <person name="Liachko I."/>
            <person name="Sullivan S."/>
            <person name="Sone E.D."/>
            <person name="Koren S."/>
            <person name="Silverstein K.A.T."/>
            <person name="Beckman K.B."/>
            <person name="Gohl D.M."/>
        </authorList>
    </citation>
    <scope>NUCLEOTIDE SEQUENCE</scope>
    <source>
        <strain evidence="4">Duluth1</strain>
        <tissue evidence="4">Whole animal</tissue>
    </source>
</reference>
<dbReference type="InterPro" id="IPR005225">
    <property type="entry name" value="Small_GTP-bd"/>
</dbReference>
<feature type="compositionally biased region" description="Basic and acidic residues" evidence="3">
    <location>
        <begin position="141"/>
        <end position="155"/>
    </location>
</feature>
<dbReference type="SMART" id="SM00173">
    <property type="entry name" value="RAS"/>
    <property type="match status" value="1"/>
</dbReference>
<dbReference type="PANTHER" id="PTHR45775:SF6">
    <property type="entry name" value="RAD, GEM_KIR FAMILY MEMBER 2, ISOFORM C"/>
    <property type="match status" value="1"/>
</dbReference>
<dbReference type="GO" id="GO:0005886">
    <property type="term" value="C:plasma membrane"/>
    <property type="evidence" value="ECO:0007669"/>
    <property type="project" value="TreeGrafter"/>
</dbReference>
<reference evidence="4" key="2">
    <citation type="submission" date="2020-11" db="EMBL/GenBank/DDBJ databases">
        <authorList>
            <person name="McCartney M.A."/>
            <person name="Auch B."/>
            <person name="Kono T."/>
            <person name="Mallez S."/>
            <person name="Becker A."/>
            <person name="Gohl D.M."/>
            <person name="Silverstein K.A.T."/>
            <person name="Koren S."/>
            <person name="Bechman K.B."/>
            <person name="Herman A."/>
            <person name="Abrahante J.E."/>
            <person name="Garbe J."/>
        </authorList>
    </citation>
    <scope>NUCLEOTIDE SEQUENCE</scope>
    <source>
        <strain evidence="4">Duluth1</strain>
        <tissue evidence="4">Whole animal</tissue>
    </source>
</reference>
<dbReference type="NCBIfam" id="TIGR00231">
    <property type="entry name" value="small_GTP"/>
    <property type="match status" value="1"/>
</dbReference>
<sequence>MTLVDRMYENPYHAGNNDMESSRSSHGHKKPYRAHHPQAHHHRRVRAQRESTPPPPEVDINIESESFPNEPEGNPNDPFEQHFLAASLAAPPTVKHDKHDKIRSSSFRNDKEKPVVTKRVSADLSSGGNYSSSPNLLFPKDGAHHEQGRLNEARSSDGPLRRVRSFKTTSKGVVNRGDSFRKKNSSRNVASGSTNGFDSPRLDASHSQPSQSDFECTASPEEPPSSYFRVQLVGAPGCGKTSITNQFMSSDYANAYDSMNADDIERTVTIQLDGEEFTLEFIDALPWDDTADSDIDVTADAYVVVYSVIDRVTFDAAVQSLYRLRHGLGSDRPIILVGNKIDLVRKRKVKKGDVNSISRTYDCLQFETSAALNHHVDELLVAILRQIRHKLNPEVHPSPEGQTELLMKKRDSKGAAGFLTKLYRRLSRKGRAKGK</sequence>
<feature type="compositionally biased region" description="Polar residues" evidence="3">
    <location>
        <begin position="205"/>
        <end position="214"/>
    </location>
</feature>
<dbReference type="GO" id="GO:0005525">
    <property type="term" value="F:GTP binding"/>
    <property type="evidence" value="ECO:0007669"/>
    <property type="project" value="InterPro"/>
</dbReference>
<evidence type="ECO:0000313" key="4">
    <source>
        <dbReference type="EMBL" id="KAH3772792.1"/>
    </source>
</evidence>
<dbReference type="AlphaFoldDB" id="A0A9D4IHL1"/>
<dbReference type="SMART" id="SM00175">
    <property type="entry name" value="RAB"/>
    <property type="match status" value="1"/>
</dbReference>
<dbReference type="OrthoDB" id="5239715at2759"/>
<dbReference type="PRINTS" id="PR00449">
    <property type="entry name" value="RASTRNSFRMNG"/>
</dbReference>
<dbReference type="PANTHER" id="PTHR45775">
    <property type="entry name" value="RAD, GEM/KIR FAMILY MEMBER 2, ISOFORM C"/>
    <property type="match status" value="1"/>
</dbReference>
<proteinExistence type="inferred from homology"/>
<dbReference type="GO" id="GO:0005246">
    <property type="term" value="F:calcium channel regulator activity"/>
    <property type="evidence" value="ECO:0007669"/>
    <property type="project" value="TreeGrafter"/>
</dbReference>
<keyword evidence="2" id="KW-0597">Phosphoprotein</keyword>
<dbReference type="SMART" id="SM00174">
    <property type="entry name" value="RHO"/>
    <property type="match status" value="1"/>
</dbReference>
<comment type="caution">
    <text evidence="4">The sequence shown here is derived from an EMBL/GenBank/DDBJ whole genome shotgun (WGS) entry which is preliminary data.</text>
</comment>
<dbReference type="InterPro" id="IPR051641">
    <property type="entry name" value="RGK_GTP-binding_reg"/>
</dbReference>
<feature type="compositionally biased region" description="Polar residues" evidence="3">
    <location>
        <begin position="186"/>
        <end position="197"/>
    </location>
</feature>
<dbReference type="PROSITE" id="PS51421">
    <property type="entry name" value="RAS"/>
    <property type="match status" value="1"/>
</dbReference>
<keyword evidence="5" id="KW-1185">Reference proteome</keyword>
<feature type="compositionally biased region" description="Basic residues" evidence="3">
    <location>
        <begin position="25"/>
        <end position="46"/>
    </location>
</feature>
<dbReference type="Gene3D" id="3.40.50.300">
    <property type="entry name" value="P-loop containing nucleotide triphosphate hydrolases"/>
    <property type="match status" value="1"/>
</dbReference>
<evidence type="ECO:0000256" key="1">
    <source>
        <dbReference type="ARBA" id="ARBA00008846"/>
    </source>
</evidence>
<feature type="compositionally biased region" description="Basic and acidic residues" evidence="3">
    <location>
        <begin position="94"/>
        <end position="115"/>
    </location>
</feature>
<dbReference type="EMBL" id="JAIWYP010000009">
    <property type="protein sequence ID" value="KAH3772792.1"/>
    <property type="molecule type" value="Genomic_DNA"/>
</dbReference>
<feature type="compositionally biased region" description="Polar residues" evidence="3">
    <location>
        <begin position="123"/>
        <end position="135"/>
    </location>
</feature>
<dbReference type="GO" id="GO:0003924">
    <property type="term" value="F:GTPase activity"/>
    <property type="evidence" value="ECO:0007669"/>
    <property type="project" value="InterPro"/>
</dbReference>
<dbReference type="SUPFAM" id="SSF52540">
    <property type="entry name" value="P-loop containing nucleoside triphosphate hydrolases"/>
    <property type="match status" value="1"/>
</dbReference>
<feature type="region of interest" description="Disordered" evidence="3">
    <location>
        <begin position="1"/>
        <end position="79"/>
    </location>
</feature>
<gene>
    <name evidence="4" type="ORF">DPMN_174138</name>
</gene>